<feature type="signal peptide" evidence="2">
    <location>
        <begin position="1"/>
        <end position="20"/>
    </location>
</feature>
<proteinExistence type="predicted"/>
<dbReference type="Proteomes" id="UP000242313">
    <property type="component" value="Unassembled WGS sequence"/>
</dbReference>
<evidence type="ECO:0000256" key="2">
    <source>
        <dbReference type="SAM" id="SignalP"/>
    </source>
</evidence>
<keyword evidence="4" id="KW-1185">Reference proteome</keyword>
<gene>
    <name evidence="3" type="ORF">CNQ84_18180</name>
</gene>
<dbReference type="Pfam" id="PF10986">
    <property type="entry name" value="ZrgA"/>
    <property type="match status" value="1"/>
</dbReference>
<dbReference type="RefSeq" id="WP_096006237.1">
    <property type="nucleotide sequence ID" value="NZ_NTMR01000029.1"/>
</dbReference>
<evidence type="ECO:0000313" key="4">
    <source>
        <dbReference type="Proteomes" id="UP000242313"/>
    </source>
</evidence>
<keyword evidence="2" id="KW-0732">Signal</keyword>
<dbReference type="InterPro" id="IPR021253">
    <property type="entry name" value="ZrgA-like"/>
</dbReference>
<organism evidence="3 4">
    <name type="scientific">Pseudomonas abyssi</name>
    <dbReference type="NCBI Taxonomy" id="170540"/>
    <lineage>
        <taxon>Bacteria</taxon>
        <taxon>Pseudomonadati</taxon>
        <taxon>Pseudomonadota</taxon>
        <taxon>Gammaproteobacteria</taxon>
        <taxon>Pseudomonadales</taxon>
        <taxon>Pseudomonadaceae</taxon>
        <taxon>Pseudomonas</taxon>
    </lineage>
</organism>
<feature type="chain" id="PRO_5012562344" evidence="2">
    <location>
        <begin position="21"/>
        <end position="196"/>
    </location>
</feature>
<feature type="region of interest" description="Disordered" evidence="1">
    <location>
        <begin position="115"/>
        <end position="138"/>
    </location>
</feature>
<name>A0A2A3MD79_9PSED</name>
<dbReference type="AlphaFoldDB" id="A0A2A3MD79"/>
<dbReference type="EMBL" id="NTMR01000029">
    <property type="protein sequence ID" value="PBK02758.1"/>
    <property type="molecule type" value="Genomic_DNA"/>
</dbReference>
<sequence>MRRTLLALALALPCSQALHAHEHEHEHDSLGAHEHGVASLNLVVDGNQASLELDSPAANLVGFEYQPSTDEDRATVARVKAAMEQADGLFSFTPAAGCQLQQVDLDSPLFAAQDHDEHDHHDDHEHAHDHSHEHGEHADIEGRFDYVCDAPEQLEALTLPLFNDYPAMQRIQVQAITASGQHGAILTAEQPTLSLD</sequence>
<comment type="caution">
    <text evidence="3">The sequence shown here is derived from an EMBL/GenBank/DDBJ whole genome shotgun (WGS) entry which is preliminary data.</text>
</comment>
<evidence type="ECO:0000256" key="1">
    <source>
        <dbReference type="SAM" id="MobiDB-lite"/>
    </source>
</evidence>
<reference evidence="3 4" key="1">
    <citation type="submission" date="2017-09" db="EMBL/GenBank/DDBJ databases">
        <title>Pseudomonas abyssi sp. nov. isolated from Abyssopelagic Water.</title>
        <authorList>
            <person name="Wei Y."/>
        </authorList>
    </citation>
    <scope>NUCLEOTIDE SEQUENCE [LARGE SCALE GENOMIC DNA]</scope>
    <source>
        <strain evidence="3 4">MT5</strain>
    </source>
</reference>
<protein>
    <submittedName>
        <fullName evidence="3">Zinc-binding protein</fullName>
    </submittedName>
</protein>
<evidence type="ECO:0000313" key="3">
    <source>
        <dbReference type="EMBL" id="PBK02758.1"/>
    </source>
</evidence>
<accession>A0A2A3MD79</accession>